<evidence type="ECO:0000313" key="1">
    <source>
        <dbReference type="EMBL" id="HIZ46180.1"/>
    </source>
</evidence>
<organism evidence="1 2">
    <name type="scientific">Candidatus Olsenella pullistercoris</name>
    <dbReference type="NCBI Taxonomy" id="2838712"/>
    <lineage>
        <taxon>Bacteria</taxon>
        <taxon>Bacillati</taxon>
        <taxon>Actinomycetota</taxon>
        <taxon>Coriobacteriia</taxon>
        <taxon>Coriobacteriales</taxon>
        <taxon>Atopobiaceae</taxon>
        <taxon>Olsenella</taxon>
    </lineage>
</organism>
<comment type="caution">
    <text evidence="1">The sequence shown here is derived from an EMBL/GenBank/DDBJ whole genome shotgun (WGS) entry which is preliminary data.</text>
</comment>
<evidence type="ECO:0000313" key="2">
    <source>
        <dbReference type="Proteomes" id="UP000824062"/>
    </source>
</evidence>
<sequence>MSDGMPGWAAWGSLAEEQLAGEAEALLRESRRAPVDRRRVEALLDLYGQRYETLPGYLKRIVGEIEVED</sequence>
<dbReference type="EMBL" id="DXBM01000036">
    <property type="protein sequence ID" value="HIZ46180.1"/>
    <property type="molecule type" value="Genomic_DNA"/>
</dbReference>
<gene>
    <name evidence="1" type="ORF">IAA19_04085</name>
</gene>
<protein>
    <submittedName>
        <fullName evidence="1">Uncharacterized protein</fullName>
    </submittedName>
</protein>
<proteinExistence type="predicted"/>
<accession>A0A9D2EZH9</accession>
<name>A0A9D2EZH9_9ACTN</name>
<reference evidence="1" key="1">
    <citation type="journal article" date="2021" name="PeerJ">
        <title>Extensive microbial diversity within the chicken gut microbiome revealed by metagenomics and culture.</title>
        <authorList>
            <person name="Gilroy R."/>
            <person name="Ravi A."/>
            <person name="Getino M."/>
            <person name="Pursley I."/>
            <person name="Horton D.L."/>
            <person name="Alikhan N.F."/>
            <person name="Baker D."/>
            <person name="Gharbi K."/>
            <person name="Hall N."/>
            <person name="Watson M."/>
            <person name="Adriaenssens E.M."/>
            <person name="Foster-Nyarko E."/>
            <person name="Jarju S."/>
            <person name="Secka A."/>
            <person name="Antonio M."/>
            <person name="Oren A."/>
            <person name="Chaudhuri R.R."/>
            <person name="La Ragione R."/>
            <person name="Hildebrand F."/>
            <person name="Pallen M.J."/>
        </authorList>
    </citation>
    <scope>NUCLEOTIDE SEQUENCE</scope>
    <source>
        <strain evidence="1">ChiHjej12B11-14209</strain>
    </source>
</reference>
<dbReference type="AlphaFoldDB" id="A0A9D2EZH9"/>
<reference evidence="1" key="2">
    <citation type="submission" date="2021-04" db="EMBL/GenBank/DDBJ databases">
        <authorList>
            <person name="Gilroy R."/>
        </authorList>
    </citation>
    <scope>NUCLEOTIDE SEQUENCE</scope>
    <source>
        <strain evidence="1">ChiHjej12B11-14209</strain>
    </source>
</reference>
<dbReference type="Proteomes" id="UP000824062">
    <property type="component" value="Unassembled WGS sequence"/>
</dbReference>